<dbReference type="Proteomes" id="UP000247540">
    <property type="component" value="Unassembled WGS sequence"/>
</dbReference>
<dbReference type="EMBL" id="QJTC01000037">
    <property type="protein sequence ID" value="PYE73352.1"/>
    <property type="molecule type" value="Genomic_DNA"/>
</dbReference>
<comment type="caution">
    <text evidence="1">The sequence shown here is derived from an EMBL/GenBank/DDBJ whole genome shotgun (WGS) entry which is preliminary data.</text>
</comment>
<organism evidence="1 2">
    <name type="scientific">Xylophilus ampelinus</name>
    <dbReference type="NCBI Taxonomy" id="54067"/>
    <lineage>
        <taxon>Bacteria</taxon>
        <taxon>Pseudomonadati</taxon>
        <taxon>Pseudomonadota</taxon>
        <taxon>Betaproteobacteria</taxon>
        <taxon>Burkholderiales</taxon>
        <taxon>Xylophilus</taxon>
    </lineage>
</organism>
<protein>
    <submittedName>
        <fullName evidence="1">Uncharacterized protein</fullName>
    </submittedName>
</protein>
<accession>A0A318SCM6</accession>
<gene>
    <name evidence="1" type="ORF">DFQ15_1373</name>
</gene>
<dbReference type="AlphaFoldDB" id="A0A318SCM6"/>
<keyword evidence="2" id="KW-1185">Reference proteome</keyword>
<evidence type="ECO:0000313" key="1">
    <source>
        <dbReference type="EMBL" id="PYE73352.1"/>
    </source>
</evidence>
<reference evidence="1 2" key="1">
    <citation type="submission" date="2018-06" db="EMBL/GenBank/DDBJ databases">
        <title>Genomic Encyclopedia of Type Strains, Phase III (KMG-III): the genomes of soil and plant-associated and newly described type strains.</title>
        <authorList>
            <person name="Whitman W."/>
        </authorList>
    </citation>
    <scope>NUCLEOTIDE SEQUENCE [LARGE SCALE GENOMIC DNA]</scope>
    <source>
        <strain evidence="1 2">CECT 7646</strain>
    </source>
</reference>
<proteinExistence type="predicted"/>
<sequence>MWMFDHDLAGMTEAESTELSVWIVRTVRCEKRGELNDLAAKPPQNLTEEQRRLLRMARWLNEE</sequence>
<name>A0A318SCM6_9BURK</name>
<evidence type="ECO:0000313" key="2">
    <source>
        <dbReference type="Proteomes" id="UP000247540"/>
    </source>
</evidence>